<keyword evidence="1" id="KW-0812">Transmembrane</keyword>
<organism evidence="2 3">
    <name type="scientific">Corallococcus carmarthensis</name>
    <dbReference type="NCBI Taxonomy" id="2316728"/>
    <lineage>
        <taxon>Bacteria</taxon>
        <taxon>Pseudomonadati</taxon>
        <taxon>Myxococcota</taxon>
        <taxon>Myxococcia</taxon>
        <taxon>Myxococcales</taxon>
        <taxon>Cystobacterineae</taxon>
        <taxon>Myxococcaceae</taxon>
        <taxon>Corallococcus</taxon>
    </lineage>
</organism>
<keyword evidence="3" id="KW-1185">Reference proteome</keyword>
<dbReference type="EMBL" id="RAWE01000085">
    <property type="protein sequence ID" value="RKH00843.1"/>
    <property type="molecule type" value="Genomic_DNA"/>
</dbReference>
<accession>A0A3A8JY48</accession>
<dbReference type="OrthoDB" id="5524066at2"/>
<gene>
    <name evidence="2" type="ORF">D7X32_22400</name>
</gene>
<comment type="caution">
    <text evidence="2">The sequence shown here is derived from an EMBL/GenBank/DDBJ whole genome shotgun (WGS) entry which is preliminary data.</text>
</comment>
<feature type="transmembrane region" description="Helical" evidence="1">
    <location>
        <begin position="171"/>
        <end position="197"/>
    </location>
</feature>
<dbReference type="PROSITE" id="PS51257">
    <property type="entry name" value="PROKAR_LIPOPROTEIN"/>
    <property type="match status" value="1"/>
</dbReference>
<feature type="transmembrane region" description="Helical" evidence="1">
    <location>
        <begin position="87"/>
        <end position="107"/>
    </location>
</feature>
<name>A0A3A8JY48_9BACT</name>
<reference evidence="3" key="1">
    <citation type="submission" date="2018-09" db="EMBL/GenBank/DDBJ databases">
        <authorList>
            <person name="Livingstone P.G."/>
            <person name="Whitworth D.E."/>
        </authorList>
    </citation>
    <scope>NUCLEOTIDE SEQUENCE [LARGE SCALE GENOMIC DNA]</scope>
    <source>
        <strain evidence="3">CA043D</strain>
    </source>
</reference>
<dbReference type="Proteomes" id="UP000268313">
    <property type="component" value="Unassembled WGS sequence"/>
</dbReference>
<keyword evidence="1" id="KW-1133">Transmembrane helix</keyword>
<protein>
    <submittedName>
        <fullName evidence="2">Uncharacterized protein</fullName>
    </submittedName>
</protein>
<dbReference type="RefSeq" id="WP_120604602.1">
    <property type="nucleotide sequence ID" value="NZ_RAWE01000085.1"/>
</dbReference>
<evidence type="ECO:0000313" key="2">
    <source>
        <dbReference type="EMBL" id="RKH00843.1"/>
    </source>
</evidence>
<keyword evidence="1" id="KW-0472">Membrane</keyword>
<evidence type="ECO:0000256" key="1">
    <source>
        <dbReference type="SAM" id="Phobius"/>
    </source>
</evidence>
<evidence type="ECO:0000313" key="3">
    <source>
        <dbReference type="Proteomes" id="UP000268313"/>
    </source>
</evidence>
<sequence>MKPPEVTRPGALPRGVRIAAALCLVLSTLTGFLACSEASVMMNFEAHREAQREHTPTLALLGKDPAVTQAIMEAQLSALSPMRESRALVLTGLTVACTLLFFASSRMLRSPEGMPRDGFRQLLGGAGLFAALMRTIDGAQWTVVARHTSQAMVEGLKGLPEFQDPAAAQQLYALVPSLMTVSAVLPTVLVAGGFALLAQYFRSEGVREAIVTLDGPTEDP</sequence>
<dbReference type="AlphaFoldDB" id="A0A3A8JY48"/>
<proteinExistence type="predicted"/>